<evidence type="ECO:0000313" key="4">
    <source>
        <dbReference type="Proteomes" id="UP000199470"/>
    </source>
</evidence>
<evidence type="ECO:0000256" key="1">
    <source>
        <dbReference type="SAM" id="SignalP"/>
    </source>
</evidence>
<sequence>MTLRRRWHFAVSRRTMALSSVLLAALLGACGGGGGGVASAPAPTVPSTLQQEPGAPAFSGNTALDGMNWINYRRNQLGLSVLVRNAKIDAAAQGHSDYQRLNNTITHDQIAGLSGFTGSTPENRLAAAGYALVRPFAYGEVISATTETSGFYQAEELITAIYHRFVIFEPLFREIGTGAATAAGSNGYTYFTSDMAASNGYSAGLGSGKLAVYPFNSQSRVPTNFFSDNEKPDPVDGRNEVGYPISVHADASAVVLVQSFTVRPRGGAALSTQLLSRRTDSKVAVSVAAIIPLAVLNAATTYDVNFAGTVDGVAVTRDWSFSTK</sequence>
<dbReference type="PANTHER" id="PTHR31157:SF1">
    <property type="entry name" value="SCP DOMAIN-CONTAINING PROTEIN"/>
    <property type="match status" value="1"/>
</dbReference>
<feature type="domain" description="SCP" evidence="2">
    <location>
        <begin position="70"/>
        <end position="192"/>
    </location>
</feature>
<gene>
    <name evidence="3" type="ORF">SAMN02982985_05804</name>
</gene>
<keyword evidence="1" id="KW-0732">Signal</keyword>
<dbReference type="SUPFAM" id="SSF55797">
    <property type="entry name" value="PR-1-like"/>
    <property type="match status" value="1"/>
</dbReference>
<evidence type="ECO:0000259" key="2">
    <source>
        <dbReference type="Pfam" id="PF00188"/>
    </source>
</evidence>
<reference evidence="3 4" key="1">
    <citation type="submission" date="2016-10" db="EMBL/GenBank/DDBJ databases">
        <authorList>
            <person name="de Groot N.N."/>
        </authorList>
    </citation>
    <scope>NUCLEOTIDE SEQUENCE [LARGE SCALE GENOMIC DNA]</scope>
    <source>
        <strain evidence="3 4">ATCC 43154</strain>
    </source>
</reference>
<dbReference type="Pfam" id="PF00188">
    <property type="entry name" value="CAP"/>
    <property type="match status" value="1"/>
</dbReference>
<feature type="chain" id="PRO_5011447645" evidence="1">
    <location>
        <begin position="25"/>
        <end position="324"/>
    </location>
</feature>
<proteinExistence type="predicted"/>
<dbReference type="STRING" id="758825.SAMN02982985_05804"/>
<dbReference type="CDD" id="cd05379">
    <property type="entry name" value="CAP_bacterial"/>
    <property type="match status" value="1"/>
</dbReference>
<evidence type="ECO:0000313" key="3">
    <source>
        <dbReference type="EMBL" id="SFM92313.1"/>
    </source>
</evidence>
<dbReference type="PANTHER" id="PTHR31157">
    <property type="entry name" value="SCP DOMAIN-CONTAINING PROTEIN"/>
    <property type="match status" value="1"/>
</dbReference>
<dbReference type="PROSITE" id="PS51257">
    <property type="entry name" value="PROKAR_LIPOPROTEIN"/>
    <property type="match status" value="1"/>
</dbReference>
<dbReference type="Gene3D" id="3.40.33.10">
    <property type="entry name" value="CAP"/>
    <property type="match status" value="1"/>
</dbReference>
<dbReference type="InterPro" id="IPR014044">
    <property type="entry name" value="CAP_dom"/>
</dbReference>
<accession>A0A1I4UU80</accession>
<dbReference type="InterPro" id="IPR035940">
    <property type="entry name" value="CAP_sf"/>
</dbReference>
<dbReference type="AlphaFoldDB" id="A0A1I4UU80"/>
<organism evidence="3 4">
    <name type="scientific">Rugamonas rubra</name>
    <dbReference type="NCBI Taxonomy" id="758825"/>
    <lineage>
        <taxon>Bacteria</taxon>
        <taxon>Pseudomonadati</taxon>
        <taxon>Pseudomonadota</taxon>
        <taxon>Betaproteobacteria</taxon>
        <taxon>Burkholderiales</taxon>
        <taxon>Oxalobacteraceae</taxon>
        <taxon>Telluria group</taxon>
        <taxon>Rugamonas</taxon>
    </lineage>
</organism>
<feature type="signal peptide" evidence="1">
    <location>
        <begin position="1"/>
        <end position="24"/>
    </location>
</feature>
<name>A0A1I4UU80_9BURK</name>
<keyword evidence="4" id="KW-1185">Reference proteome</keyword>
<dbReference type="Proteomes" id="UP000199470">
    <property type="component" value="Unassembled WGS sequence"/>
</dbReference>
<protein>
    <submittedName>
        <fullName evidence="3">Uncharacterized conserved protein YkwD, contains CAP (CSP/antigen 5/PR1) domain</fullName>
    </submittedName>
</protein>
<dbReference type="EMBL" id="FOTW01000050">
    <property type="protein sequence ID" value="SFM92313.1"/>
    <property type="molecule type" value="Genomic_DNA"/>
</dbReference>
<dbReference type="RefSeq" id="WP_245774498.1">
    <property type="nucleotide sequence ID" value="NZ_FOTW01000050.1"/>
</dbReference>